<protein>
    <submittedName>
        <fullName evidence="5">6-phospho-beta-glucosidase</fullName>
    </submittedName>
</protein>
<dbReference type="InterPro" id="IPR017853">
    <property type="entry name" value="GH"/>
</dbReference>
<keyword evidence="3" id="KW-0326">Glycosidase</keyword>
<dbReference type="GO" id="GO:0005829">
    <property type="term" value="C:cytosol"/>
    <property type="evidence" value="ECO:0007669"/>
    <property type="project" value="TreeGrafter"/>
</dbReference>
<dbReference type="InterPro" id="IPR001360">
    <property type="entry name" value="Glyco_hydro_1"/>
</dbReference>
<accession>A0AA89I192</accession>
<dbReference type="EMBL" id="AYZB01000020">
    <property type="protein sequence ID" value="KRM23399.1"/>
    <property type="molecule type" value="Genomic_DNA"/>
</dbReference>
<evidence type="ECO:0000313" key="5">
    <source>
        <dbReference type="EMBL" id="KRM23399.1"/>
    </source>
</evidence>
<comment type="caution">
    <text evidence="5">The sequence shown here is derived from an EMBL/GenBank/DDBJ whole genome shotgun (WGS) entry which is preliminary data.</text>
</comment>
<sequence>MKLKSDFLWGGSIAAHQVEGAWDEDGKGPAIMDFVTAGEYGQARGIHKSIQAGVRYPSHTGIDFYHRYPEDIKLFAEMGFTALRISIDWSRIYPQGDDSTPNKAGIEFYQNLVDELLKYKIKPIVTLYHFEMPINLVRKYGSWENRQVVDHYLRFCETMFRALKGKVSYWVTFNEMNHIDPQSEASDIFTYIIAGLKYSELTNKAQTLATIGYHMTLASCAAVELGHKIDPENKIGCVFGIEPVYPINSDPDNILTAFKQMDRDFYQIDAMCKRKFPQYKLAEYKDQGIELVISTADQEIFKNGSIDFIGMNYYASSVAEYKGAQEKNSALFGGLQNPFLPTSKWGWAIDPVGLRYLLNYTYRKYELPIMITENGLGAIDQIDSDGQIHDSYRIDYLSKHIQEMKKAIEIDQVNCIGYLTWGPIDLVSATTGQMSKRYGFIYVDLDDQGLGTLKRTKKASFDWYQKVIESSGTQLF</sequence>
<evidence type="ECO:0000256" key="4">
    <source>
        <dbReference type="RuleBase" id="RU003690"/>
    </source>
</evidence>
<dbReference type="PANTHER" id="PTHR10353">
    <property type="entry name" value="GLYCOSYL HYDROLASE"/>
    <property type="match status" value="1"/>
</dbReference>
<dbReference type="Gene3D" id="3.20.20.80">
    <property type="entry name" value="Glycosidases"/>
    <property type="match status" value="1"/>
</dbReference>
<dbReference type="PROSITE" id="PS00653">
    <property type="entry name" value="GLYCOSYL_HYDROL_F1_2"/>
    <property type="match status" value="1"/>
</dbReference>
<dbReference type="Pfam" id="PF00232">
    <property type="entry name" value="Glyco_hydro_1"/>
    <property type="match status" value="1"/>
</dbReference>
<dbReference type="AlphaFoldDB" id="A0AA89I192"/>
<organism evidence="5 6">
    <name type="scientific">Latilactobacillus graminis DSM 20719</name>
    <dbReference type="NCBI Taxonomy" id="1423752"/>
    <lineage>
        <taxon>Bacteria</taxon>
        <taxon>Bacillati</taxon>
        <taxon>Bacillota</taxon>
        <taxon>Bacilli</taxon>
        <taxon>Lactobacillales</taxon>
        <taxon>Lactobacillaceae</taxon>
        <taxon>Latilactobacillus</taxon>
    </lineage>
</organism>
<evidence type="ECO:0000256" key="2">
    <source>
        <dbReference type="ARBA" id="ARBA00022801"/>
    </source>
</evidence>
<name>A0AA89I192_9LACO</name>
<proteinExistence type="inferred from homology"/>
<keyword evidence="2" id="KW-0378">Hydrolase</keyword>
<gene>
    <name evidence="5" type="ORF">FC90_GL000354</name>
</gene>
<dbReference type="GO" id="GO:0016052">
    <property type="term" value="P:carbohydrate catabolic process"/>
    <property type="evidence" value="ECO:0007669"/>
    <property type="project" value="TreeGrafter"/>
</dbReference>
<dbReference type="InterPro" id="IPR033132">
    <property type="entry name" value="GH_1_N_CS"/>
</dbReference>
<evidence type="ECO:0000256" key="3">
    <source>
        <dbReference type="ARBA" id="ARBA00023295"/>
    </source>
</evidence>
<dbReference type="PANTHER" id="PTHR10353:SF122">
    <property type="entry name" value="6-PHOSPHO-BETA-GLUCOSIDASE ASCB-RELATED"/>
    <property type="match status" value="1"/>
</dbReference>
<evidence type="ECO:0000256" key="1">
    <source>
        <dbReference type="ARBA" id="ARBA00010838"/>
    </source>
</evidence>
<reference evidence="5 6" key="1">
    <citation type="journal article" date="2015" name="Genome Announc.">
        <title>Expanding the biotechnology potential of lactobacilli through comparative genomics of 213 strains and associated genera.</title>
        <authorList>
            <person name="Sun Z."/>
            <person name="Harris H.M."/>
            <person name="McCann A."/>
            <person name="Guo C."/>
            <person name="Argimon S."/>
            <person name="Zhang W."/>
            <person name="Yang X."/>
            <person name="Jeffery I.B."/>
            <person name="Cooney J.C."/>
            <person name="Kagawa T.F."/>
            <person name="Liu W."/>
            <person name="Song Y."/>
            <person name="Salvetti E."/>
            <person name="Wrobel A."/>
            <person name="Rasinkangas P."/>
            <person name="Parkhill J."/>
            <person name="Rea M.C."/>
            <person name="O'Sullivan O."/>
            <person name="Ritari J."/>
            <person name="Douillard F.P."/>
            <person name="Paul Ross R."/>
            <person name="Yang R."/>
            <person name="Briner A.E."/>
            <person name="Felis G.E."/>
            <person name="de Vos W.M."/>
            <person name="Barrangou R."/>
            <person name="Klaenhammer T.R."/>
            <person name="Caufield P.W."/>
            <person name="Cui Y."/>
            <person name="Zhang H."/>
            <person name="O'Toole P.W."/>
        </authorList>
    </citation>
    <scope>NUCLEOTIDE SEQUENCE [LARGE SCALE GENOMIC DNA]</scope>
    <source>
        <strain evidence="5 6">DSM 20719</strain>
    </source>
</reference>
<dbReference type="GO" id="GO:0008422">
    <property type="term" value="F:beta-glucosidase activity"/>
    <property type="evidence" value="ECO:0007669"/>
    <property type="project" value="TreeGrafter"/>
</dbReference>
<dbReference type="SUPFAM" id="SSF51445">
    <property type="entry name" value="(Trans)glycosidases"/>
    <property type="match status" value="1"/>
</dbReference>
<dbReference type="FunFam" id="3.20.20.80:FF:000004">
    <property type="entry name" value="Beta-glucosidase 6-phospho-beta-glucosidase"/>
    <property type="match status" value="1"/>
</dbReference>
<evidence type="ECO:0000313" key="6">
    <source>
        <dbReference type="Proteomes" id="UP000050823"/>
    </source>
</evidence>
<dbReference type="Proteomes" id="UP000050823">
    <property type="component" value="Unassembled WGS sequence"/>
</dbReference>
<comment type="similarity">
    <text evidence="1 4">Belongs to the glycosyl hydrolase 1 family.</text>
</comment>
<dbReference type="RefSeq" id="WP_057908092.1">
    <property type="nucleotide sequence ID" value="NZ_AYZB01000020.1"/>
</dbReference>
<dbReference type="PRINTS" id="PR00131">
    <property type="entry name" value="GLHYDRLASE1"/>
</dbReference>